<evidence type="ECO:0000256" key="7">
    <source>
        <dbReference type="ARBA" id="ARBA00023136"/>
    </source>
</evidence>
<dbReference type="Pfam" id="PF03547">
    <property type="entry name" value="Mem_trans"/>
    <property type="match status" value="2"/>
</dbReference>
<feature type="transmembrane region" description="Helical" evidence="8">
    <location>
        <begin position="62"/>
        <end position="85"/>
    </location>
</feature>
<dbReference type="InterPro" id="IPR004776">
    <property type="entry name" value="Mem_transp_PIN-like"/>
</dbReference>
<dbReference type="Gene3D" id="1.20.1530.20">
    <property type="match status" value="1"/>
</dbReference>
<feature type="transmembrane region" description="Helical" evidence="8">
    <location>
        <begin position="192"/>
        <end position="210"/>
    </location>
</feature>
<evidence type="ECO:0000256" key="2">
    <source>
        <dbReference type="ARBA" id="ARBA00010145"/>
    </source>
</evidence>
<dbReference type="GO" id="GO:0005886">
    <property type="term" value="C:plasma membrane"/>
    <property type="evidence" value="ECO:0007669"/>
    <property type="project" value="UniProtKB-SubCell"/>
</dbReference>
<proteinExistence type="inferred from homology"/>
<dbReference type="Proteomes" id="UP000287233">
    <property type="component" value="Chromosome"/>
</dbReference>
<evidence type="ECO:0000256" key="8">
    <source>
        <dbReference type="SAM" id="Phobius"/>
    </source>
</evidence>
<feature type="transmembrane region" description="Helical" evidence="8">
    <location>
        <begin position="97"/>
        <end position="121"/>
    </location>
</feature>
<feature type="transmembrane region" description="Helical" evidence="8">
    <location>
        <begin position="222"/>
        <end position="243"/>
    </location>
</feature>
<comment type="similarity">
    <text evidence="2">Belongs to the auxin efflux carrier (TC 2.A.69) family.</text>
</comment>
<dbReference type="PANTHER" id="PTHR36838">
    <property type="entry name" value="AUXIN EFFLUX CARRIER FAMILY PROTEIN"/>
    <property type="match status" value="1"/>
</dbReference>
<sequence length="305" mass="31880">MPATAYRSPMIAALFPTFLVVGAGWLLGRSGRVASRPLAQVAFWVLSPALIFESLRTAELPAAGVVVLFAVLHMVGMFVLSWGVGRRFFPGDRDVQAAVSLVLTFGNCGNLGLPILLFVYGPPGVDVGVVFLAANTVLLATLGSAVACWEGAFRWRSALTELVRMPWLYAVGGALLVRGMGFPDVLSRATGLLANGAIPLFLLLLGVELAQIRVGRVVKPALGLSLVRLVGGAGLGWVLAAVLPVTGAVRGSLVVEGSVPTAVNAYLLAAQYDRRPDLAAAVLLLSTLLSLGTLSLTLFLLRIVG</sequence>
<keyword evidence="3" id="KW-0813">Transport</keyword>
<feature type="transmembrane region" description="Helical" evidence="8">
    <location>
        <begin position="6"/>
        <end position="26"/>
    </location>
</feature>
<dbReference type="AlphaFoldDB" id="A0A410FUR0"/>
<accession>A0A410FUR0</accession>
<feature type="transmembrane region" description="Helical" evidence="8">
    <location>
        <begin position="161"/>
        <end position="180"/>
    </location>
</feature>
<evidence type="ECO:0000256" key="3">
    <source>
        <dbReference type="ARBA" id="ARBA00022448"/>
    </source>
</evidence>
<protein>
    <recommendedName>
        <fullName evidence="11">Auxin efflux carrier family protein</fullName>
    </recommendedName>
</protein>
<feature type="transmembrane region" description="Helical" evidence="8">
    <location>
        <begin position="38"/>
        <end position="56"/>
    </location>
</feature>
<organism evidence="9 10">
    <name type="scientific">Bipolaricaulis sibiricus</name>
    <dbReference type="NCBI Taxonomy" id="2501609"/>
    <lineage>
        <taxon>Bacteria</taxon>
        <taxon>Candidatus Bipolaricaulota</taxon>
        <taxon>Candidatus Bipolaricaulia</taxon>
        <taxon>Candidatus Bipolaricaulales</taxon>
        <taxon>Candidatus Bipolaricaulaceae</taxon>
        <taxon>Candidatus Bipolaricaulis</taxon>
    </lineage>
</organism>
<evidence type="ECO:0000256" key="5">
    <source>
        <dbReference type="ARBA" id="ARBA00022692"/>
    </source>
</evidence>
<keyword evidence="6 8" id="KW-1133">Transmembrane helix</keyword>
<evidence type="ECO:0000313" key="9">
    <source>
        <dbReference type="EMBL" id="QAA76640.1"/>
    </source>
</evidence>
<reference evidence="10" key="1">
    <citation type="submission" date="2018-12" db="EMBL/GenBank/DDBJ databases">
        <title>Complete genome sequence of an uncultured bacterium of the candidate phylum Bipolaricaulota.</title>
        <authorList>
            <person name="Kadnikov V.V."/>
            <person name="Mardanov A.V."/>
            <person name="Beletsky A.V."/>
            <person name="Frank Y.A."/>
            <person name="Karnachuk O.V."/>
            <person name="Ravin N.V."/>
        </authorList>
    </citation>
    <scope>NUCLEOTIDE SEQUENCE [LARGE SCALE GENOMIC DNA]</scope>
</reference>
<keyword evidence="4" id="KW-1003">Cell membrane</keyword>
<evidence type="ECO:0008006" key="11">
    <source>
        <dbReference type="Google" id="ProtNLM"/>
    </source>
</evidence>
<evidence type="ECO:0000256" key="6">
    <source>
        <dbReference type="ARBA" id="ARBA00022989"/>
    </source>
</evidence>
<keyword evidence="5 8" id="KW-0812">Transmembrane</keyword>
<evidence type="ECO:0000313" key="10">
    <source>
        <dbReference type="Proteomes" id="UP000287233"/>
    </source>
</evidence>
<dbReference type="KEGG" id="bih:BIP78_0874"/>
<dbReference type="GO" id="GO:0055085">
    <property type="term" value="P:transmembrane transport"/>
    <property type="evidence" value="ECO:0007669"/>
    <property type="project" value="InterPro"/>
</dbReference>
<dbReference type="EMBL" id="CP034928">
    <property type="protein sequence ID" value="QAA76640.1"/>
    <property type="molecule type" value="Genomic_DNA"/>
</dbReference>
<evidence type="ECO:0000256" key="1">
    <source>
        <dbReference type="ARBA" id="ARBA00004651"/>
    </source>
</evidence>
<feature type="transmembrane region" description="Helical" evidence="8">
    <location>
        <begin position="278"/>
        <end position="301"/>
    </location>
</feature>
<feature type="transmembrane region" description="Helical" evidence="8">
    <location>
        <begin position="127"/>
        <end position="149"/>
    </location>
</feature>
<keyword evidence="7 8" id="KW-0472">Membrane</keyword>
<gene>
    <name evidence="9" type="ORF">BIP78_0874</name>
</gene>
<dbReference type="PANTHER" id="PTHR36838:SF1">
    <property type="entry name" value="SLR1864 PROTEIN"/>
    <property type="match status" value="1"/>
</dbReference>
<dbReference type="InterPro" id="IPR038770">
    <property type="entry name" value="Na+/solute_symporter_sf"/>
</dbReference>
<comment type="subcellular location">
    <subcellularLocation>
        <location evidence="1">Cell membrane</location>
        <topology evidence="1">Multi-pass membrane protein</topology>
    </subcellularLocation>
</comment>
<name>A0A410FUR0_BIPS1</name>
<evidence type="ECO:0000256" key="4">
    <source>
        <dbReference type="ARBA" id="ARBA00022475"/>
    </source>
</evidence>